<name>A0A062UZP3_9EURY</name>
<comment type="caution">
    <text evidence="1">The sequence shown here is derived from an EMBL/GenBank/DDBJ whole genome shotgun (WGS) entry which is preliminary data.</text>
</comment>
<keyword evidence="2" id="KW-1185">Reference proteome</keyword>
<evidence type="ECO:0000313" key="1">
    <source>
        <dbReference type="EMBL" id="KCZ70642.1"/>
    </source>
</evidence>
<evidence type="ECO:0000313" key="2">
    <source>
        <dbReference type="Proteomes" id="UP000027153"/>
    </source>
</evidence>
<dbReference type="EMBL" id="JMIY01000007">
    <property type="protein sequence ID" value="KCZ70642.1"/>
    <property type="molecule type" value="Genomic_DNA"/>
</dbReference>
<reference evidence="1 2" key="1">
    <citation type="journal article" date="2013" name="Nature">
        <title>Anaerobic oxidation of methane coupled to nitrate reduction in a novel archaeal lineage.</title>
        <authorList>
            <person name="Haroon M.F."/>
            <person name="Hu S."/>
            <person name="Shi Y."/>
            <person name="Imelfort M."/>
            <person name="Keller J."/>
            <person name="Hugenholtz P."/>
            <person name="Yuan Z."/>
            <person name="Tyson G.W."/>
        </authorList>
    </citation>
    <scope>NUCLEOTIDE SEQUENCE [LARGE SCALE GENOMIC DNA]</scope>
    <source>
        <strain evidence="1 2">ANME-2d</strain>
    </source>
</reference>
<protein>
    <submittedName>
        <fullName evidence="1">Uncharacterized protein</fullName>
    </submittedName>
</protein>
<organism evidence="1 2">
    <name type="scientific">Candidatus Methanoperedens nitratireducens</name>
    <dbReference type="NCBI Taxonomy" id="1392998"/>
    <lineage>
        <taxon>Archaea</taxon>
        <taxon>Methanobacteriati</taxon>
        <taxon>Methanobacteriota</taxon>
        <taxon>Stenosarchaea group</taxon>
        <taxon>Methanomicrobia</taxon>
        <taxon>Methanosarcinales</taxon>
        <taxon>ANME-2 cluster</taxon>
        <taxon>Candidatus Methanoperedentaceae</taxon>
        <taxon>Candidatus Methanoperedens</taxon>
    </lineage>
</organism>
<gene>
    <name evidence="1" type="ORF">ANME2D_02664</name>
</gene>
<proteinExistence type="predicted"/>
<accession>A0A062UZP3</accession>
<dbReference type="Proteomes" id="UP000027153">
    <property type="component" value="Unassembled WGS sequence"/>
</dbReference>
<sequence length="90" mass="10707">MTYGFILRFRTQNKLSSVYEQLQKKKLNLLKLRKFFNPANVQYPFILVIECREQDMAGLLENYFLCFYSGDVDIYLLHGSESEIDKMKPI</sequence>
<dbReference type="AlphaFoldDB" id="A0A062UZP3"/>